<accession>A0A7R9EY71</accession>
<sequence length="66" mass="7503">MSISPHASLRRKIVEKARLKLNGHVMRIEKKKKEMGGTEKCESKRRRMVGGKKKMEALLVACLLLA</sequence>
<evidence type="ECO:0000313" key="1">
    <source>
        <dbReference type="EMBL" id="CAD7443215.1"/>
    </source>
</evidence>
<gene>
    <name evidence="1" type="ORF">TBIB3V08_LOCUS5625</name>
</gene>
<name>A0A7R9EY71_9NEOP</name>
<protein>
    <submittedName>
        <fullName evidence="1">Uncharacterized protein</fullName>
    </submittedName>
</protein>
<organism evidence="1">
    <name type="scientific">Timema bartmani</name>
    <dbReference type="NCBI Taxonomy" id="61472"/>
    <lineage>
        <taxon>Eukaryota</taxon>
        <taxon>Metazoa</taxon>
        <taxon>Ecdysozoa</taxon>
        <taxon>Arthropoda</taxon>
        <taxon>Hexapoda</taxon>
        <taxon>Insecta</taxon>
        <taxon>Pterygota</taxon>
        <taxon>Neoptera</taxon>
        <taxon>Polyneoptera</taxon>
        <taxon>Phasmatodea</taxon>
        <taxon>Timematodea</taxon>
        <taxon>Timematoidea</taxon>
        <taxon>Timematidae</taxon>
        <taxon>Timema</taxon>
    </lineage>
</organism>
<proteinExistence type="predicted"/>
<dbReference type="EMBL" id="OD566030">
    <property type="protein sequence ID" value="CAD7443215.1"/>
    <property type="molecule type" value="Genomic_DNA"/>
</dbReference>
<reference evidence="1" key="1">
    <citation type="submission" date="2020-11" db="EMBL/GenBank/DDBJ databases">
        <authorList>
            <person name="Tran Van P."/>
        </authorList>
    </citation>
    <scope>NUCLEOTIDE SEQUENCE</scope>
</reference>
<dbReference type="AlphaFoldDB" id="A0A7R9EY71"/>